<gene>
    <name evidence="1" type="ORF">FLP15_10695</name>
</gene>
<dbReference type="OrthoDB" id="2242073at2"/>
<sequence>MKIIVKIILMIGLIVMIPSVLGVVVNNKQTKKVESSSHNPLIHRVDYTDDEIRELEYKQLENGNYSALQGVWKNDAKKTLSGLTVDGGILLVKERRYFLSFGGRTVEDIPYLKTQSENSHRNTAQLYFYPKGVVIPVRTKTGEIDYSGSHDPSDQTRDRLLFSQTILSEEELKDNVCYRKEL</sequence>
<accession>A0A514ZAD6</accession>
<name>A0A514ZAD6_9LACT</name>
<organism evidence="1 2">
    <name type="scientific">Lactococcus protaetiae</name>
    <dbReference type="NCBI Taxonomy" id="2592653"/>
    <lineage>
        <taxon>Bacteria</taxon>
        <taxon>Bacillati</taxon>
        <taxon>Bacillota</taxon>
        <taxon>Bacilli</taxon>
        <taxon>Lactobacillales</taxon>
        <taxon>Streptococcaceae</taxon>
        <taxon>Lactococcus</taxon>
    </lineage>
</organism>
<dbReference type="AlphaFoldDB" id="A0A514ZAD6"/>
<reference evidence="1 2" key="1">
    <citation type="submission" date="2019-07" db="EMBL/GenBank/DDBJ databases">
        <title>Genome sequencing of KACC 19320.</title>
        <authorList>
            <person name="Heo J."/>
            <person name="Kim S.-J."/>
            <person name="Kim J.-S."/>
            <person name="Hong S.-B."/>
            <person name="Kwon S.-W."/>
        </authorList>
    </citation>
    <scope>NUCLEOTIDE SEQUENCE [LARGE SCALE GENOMIC DNA]</scope>
    <source>
        <strain evidence="1 2">KACC 19320</strain>
    </source>
</reference>
<evidence type="ECO:0000313" key="2">
    <source>
        <dbReference type="Proteomes" id="UP000315128"/>
    </source>
</evidence>
<dbReference type="EMBL" id="CP041356">
    <property type="protein sequence ID" value="QDK71546.1"/>
    <property type="molecule type" value="Genomic_DNA"/>
</dbReference>
<evidence type="ECO:0000313" key="1">
    <source>
        <dbReference type="EMBL" id="QDK71546.1"/>
    </source>
</evidence>
<keyword evidence="2" id="KW-1185">Reference proteome</keyword>
<dbReference type="RefSeq" id="WP_142767107.1">
    <property type="nucleotide sequence ID" value="NZ_CP041356.1"/>
</dbReference>
<dbReference type="Proteomes" id="UP000315128">
    <property type="component" value="Chromosome"/>
</dbReference>
<dbReference type="KEGG" id="lack:FLP15_10695"/>
<protein>
    <submittedName>
        <fullName evidence="1">Uncharacterized protein</fullName>
    </submittedName>
</protein>
<proteinExistence type="predicted"/>